<dbReference type="GO" id="GO:0022857">
    <property type="term" value="F:transmembrane transporter activity"/>
    <property type="evidence" value="ECO:0007669"/>
    <property type="project" value="InterPro"/>
</dbReference>
<evidence type="ECO:0000313" key="11">
    <source>
        <dbReference type="EMBL" id="ABM59103.1"/>
    </source>
</evidence>
<dbReference type="KEGG" id="vei:Veis_3381"/>
<dbReference type="NCBIfam" id="TIGR01726">
    <property type="entry name" value="HEQRo_perm_3TM"/>
    <property type="match status" value="1"/>
</dbReference>
<evidence type="ECO:0000256" key="5">
    <source>
        <dbReference type="ARBA" id="ARBA00022692"/>
    </source>
</evidence>
<dbReference type="Proteomes" id="UP000000374">
    <property type="component" value="Chromosome"/>
</dbReference>
<feature type="domain" description="ABC transmembrane type-1" evidence="10">
    <location>
        <begin position="17"/>
        <end position="203"/>
    </location>
</feature>
<feature type="transmembrane region" description="Helical" evidence="9">
    <location>
        <begin position="181"/>
        <end position="202"/>
    </location>
</feature>
<keyword evidence="3 9" id="KW-0813">Transport</keyword>
<evidence type="ECO:0000256" key="6">
    <source>
        <dbReference type="ARBA" id="ARBA00022970"/>
    </source>
</evidence>
<keyword evidence="6" id="KW-0029">Amino-acid transport</keyword>
<keyword evidence="7 9" id="KW-1133">Transmembrane helix</keyword>
<evidence type="ECO:0000256" key="2">
    <source>
        <dbReference type="ARBA" id="ARBA00010072"/>
    </source>
</evidence>
<proteinExistence type="inferred from homology"/>
<dbReference type="AlphaFoldDB" id="A1WN96"/>
<dbReference type="InterPro" id="IPR000515">
    <property type="entry name" value="MetI-like"/>
</dbReference>
<gene>
    <name evidence="11" type="ordered locus">Veis_3381</name>
</gene>
<dbReference type="SUPFAM" id="SSF161098">
    <property type="entry name" value="MetI-like"/>
    <property type="match status" value="1"/>
</dbReference>
<dbReference type="CDD" id="cd06261">
    <property type="entry name" value="TM_PBP2"/>
    <property type="match status" value="1"/>
</dbReference>
<dbReference type="PROSITE" id="PS50928">
    <property type="entry name" value="ABC_TM1"/>
    <property type="match status" value="1"/>
</dbReference>
<evidence type="ECO:0000256" key="4">
    <source>
        <dbReference type="ARBA" id="ARBA00022475"/>
    </source>
</evidence>
<dbReference type="OrthoDB" id="9771188at2"/>
<organism evidence="11 12">
    <name type="scientific">Verminephrobacter eiseniae (strain EF01-2)</name>
    <dbReference type="NCBI Taxonomy" id="391735"/>
    <lineage>
        <taxon>Bacteria</taxon>
        <taxon>Pseudomonadati</taxon>
        <taxon>Pseudomonadota</taxon>
        <taxon>Betaproteobacteria</taxon>
        <taxon>Burkholderiales</taxon>
        <taxon>Comamonadaceae</taxon>
        <taxon>Verminephrobacter</taxon>
    </lineage>
</organism>
<keyword evidence="12" id="KW-1185">Reference proteome</keyword>
<dbReference type="PANTHER" id="PTHR30614">
    <property type="entry name" value="MEMBRANE COMPONENT OF AMINO ACID ABC TRANSPORTER"/>
    <property type="match status" value="1"/>
</dbReference>
<dbReference type="PANTHER" id="PTHR30614:SF0">
    <property type="entry name" value="L-CYSTINE TRANSPORT SYSTEM PERMEASE PROTEIN TCYL"/>
    <property type="match status" value="1"/>
</dbReference>
<comment type="subcellular location">
    <subcellularLocation>
        <location evidence="1">Cell inner membrane</location>
        <topology evidence="1">Multi-pass membrane protein</topology>
    </subcellularLocation>
    <subcellularLocation>
        <location evidence="9">Cell membrane</location>
        <topology evidence="9">Multi-pass membrane protein</topology>
    </subcellularLocation>
</comment>
<dbReference type="Gene3D" id="1.10.3720.10">
    <property type="entry name" value="MetI-like"/>
    <property type="match status" value="1"/>
</dbReference>
<keyword evidence="8 9" id="KW-0472">Membrane</keyword>
<evidence type="ECO:0000256" key="7">
    <source>
        <dbReference type="ARBA" id="ARBA00022989"/>
    </source>
</evidence>
<feature type="transmembrane region" description="Helical" evidence="9">
    <location>
        <begin position="150"/>
        <end position="169"/>
    </location>
</feature>
<dbReference type="InterPro" id="IPR035906">
    <property type="entry name" value="MetI-like_sf"/>
</dbReference>
<accession>A1WN96</accession>
<evidence type="ECO:0000256" key="1">
    <source>
        <dbReference type="ARBA" id="ARBA00004429"/>
    </source>
</evidence>
<evidence type="ECO:0000313" key="12">
    <source>
        <dbReference type="Proteomes" id="UP000000374"/>
    </source>
</evidence>
<dbReference type="eggNOG" id="COG0765">
    <property type="taxonomic scope" value="Bacteria"/>
</dbReference>
<dbReference type="GO" id="GO:0043190">
    <property type="term" value="C:ATP-binding cassette (ABC) transporter complex"/>
    <property type="evidence" value="ECO:0007669"/>
    <property type="project" value="InterPro"/>
</dbReference>
<dbReference type="EMBL" id="CP000542">
    <property type="protein sequence ID" value="ABM59103.1"/>
    <property type="molecule type" value="Genomic_DNA"/>
</dbReference>
<dbReference type="GO" id="GO:0006865">
    <property type="term" value="P:amino acid transport"/>
    <property type="evidence" value="ECO:0007669"/>
    <property type="project" value="UniProtKB-KW"/>
</dbReference>
<evidence type="ECO:0000256" key="8">
    <source>
        <dbReference type="ARBA" id="ARBA00023136"/>
    </source>
</evidence>
<keyword evidence="4" id="KW-1003">Cell membrane</keyword>
<dbReference type="InterPro" id="IPR043429">
    <property type="entry name" value="ArtM/GltK/GlnP/TcyL/YhdX-like"/>
</dbReference>
<evidence type="ECO:0000259" key="10">
    <source>
        <dbReference type="PROSITE" id="PS50928"/>
    </source>
</evidence>
<protein>
    <submittedName>
        <fullName evidence="11">Polar amino acid ABC transporter, inner membrane subunit</fullName>
    </submittedName>
</protein>
<dbReference type="STRING" id="391735.Veis_3381"/>
<reference evidence="12" key="1">
    <citation type="submission" date="2006-12" db="EMBL/GenBank/DDBJ databases">
        <title>Complete sequence of chromosome 1 of Verminephrobacter eiseniae EF01-2.</title>
        <authorList>
            <person name="Copeland A."/>
            <person name="Lucas S."/>
            <person name="Lapidus A."/>
            <person name="Barry K."/>
            <person name="Detter J.C."/>
            <person name="Glavina del Rio T."/>
            <person name="Dalin E."/>
            <person name="Tice H."/>
            <person name="Pitluck S."/>
            <person name="Chertkov O."/>
            <person name="Brettin T."/>
            <person name="Bruce D."/>
            <person name="Han C."/>
            <person name="Tapia R."/>
            <person name="Gilna P."/>
            <person name="Schmutz J."/>
            <person name="Larimer F."/>
            <person name="Land M."/>
            <person name="Hauser L."/>
            <person name="Kyrpides N."/>
            <person name="Kim E."/>
            <person name="Stahl D."/>
            <person name="Richardson P."/>
        </authorList>
    </citation>
    <scope>NUCLEOTIDE SEQUENCE [LARGE SCALE GENOMIC DNA]</scope>
    <source>
        <strain evidence="12">EF01-2</strain>
    </source>
</reference>
<evidence type="ECO:0000256" key="3">
    <source>
        <dbReference type="ARBA" id="ARBA00022448"/>
    </source>
</evidence>
<evidence type="ECO:0000256" key="9">
    <source>
        <dbReference type="RuleBase" id="RU363032"/>
    </source>
</evidence>
<feature type="transmembrane region" description="Helical" evidence="9">
    <location>
        <begin position="20"/>
        <end position="39"/>
    </location>
</feature>
<keyword evidence="5 9" id="KW-0812">Transmembrane</keyword>
<dbReference type="Pfam" id="PF00528">
    <property type="entry name" value="BPD_transp_1"/>
    <property type="match status" value="1"/>
</dbReference>
<feature type="transmembrane region" description="Helical" evidence="9">
    <location>
        <begin position="86"/>
        <end position="105"/>
    </location>
</feature>
<dbReference type="HOGENOM" id="CLU_019602_1_0_4"/>
<dbReference type="InterPro" id="IPR010065">
    <property type="entry name" value="AA_ABC_transptr_permease_3TM"/>
</dbReference>
<name>A1WN96_VEREI</name>
<comment type="similarity">
    <text evidence="2">Belongs to the binding-protein-dependent transport system permease family. HisMQ subfamily.</text>
</comment>
<feature type="transmembrane region" description="Helical" evidence="9">
    <location>
        <begin position="51"/>
        <end position="74"/>
    </location>
</feature>
<dbReference type="GeneID" id="76461813"/>
<sequence length="218" mass="24110">MEFDMLVNAAPLLTKALGQTLLFSLISMCIAFVLGFLLAEVSILGGRVIAFVTRCLIEGVRGVPLLVFVFLTYYSLPKLGIRLDAMYSGCIALAVFFSMYVAEIFRGAFRTIPKVQTEAGMALGMSHWKIQIIVLLPQALRIALPSLMNIAAIVIKATSVMSIIGVWELTLATNELVMRTLAPFTFFVAALVLYFVLCYSMVRSATYLSNRLNKSQRF</sequence>
<dbReference type="RefSeq" id="WP_011811095.1">
    <property type="nucleotide sequence ID" value="NC_008786.1"/>
</dbReference>